<feature type="region of interest" description="Disordered" evidence="1">
    <location>
        <begin position="1"/>
        <end position="33"/>
    </location>
</feature>
<evidence type="ECO:0000256" key="1">
    <source>
        <dbReference type="SAM" id="MobiDB-lite"/>
    </source>
</evidence>
<reference evidence="2" key="1">
    <citation type="submission" date="2025-08" db="UniProtKB">
        <authorList>
            <consortium name="Ensembl"/>
        </authorList>
    </citation>
    <scope>IDENTIFICATION</scope>
</reference>
<dbReference type="Proteomes" id="UP000694416">
    <property type="component" value="Unplaced"/>
</dbReference>
<proteinExistence type="predicted"/>
<feature type="compositionally biased region" description="Pro residues" evidence="1">
    <location>
        <begin position="20"/>
        <end position="33"/>
    </location>
</feature>
<evidence type="ECO:0000313" key="3">
    <source>
        <dbReference type="Proteomes" id="UP000694416"/>
    </source>
</evidence>
<name>A0A8C9HG37_9PRIM</name>
<protein>
    <submittedName>
        <fullName evidence="2">Uncharacterized protein</fullName>
    </submittedName>
</protein>
<organism evidence="2 3">
    <name type="scientific">Piliocolobus tephrosceles</name>
    <name type="common">Ugandan red Colobus</name>
    <dbReference type="NCBI Taxonomy" id="591936"/>
    <lineage>
        <taxon>Eukaryota</taxon>
        <taxon>Metazoa</taxon>
        <taxon>Chordata</taxon>
        <taxon>Craniata</taxon>
        <taxon>Vertebrata</taxon>
        <taxon>Euteleostomi</taxon>
        <taxon>Mammalia</taxon>
        <taxon>Eutheria</taxon>
        <taxon>Euarchontoglires</taxon>
        <taxon>Primates</taxon>
        <taxon>Haplorrhini</taxon>
        <taxon>Catarrhini</taxon>
        <taxon>Cercopithecidae</taxon>
        <taxon>Colobinae</taxon>
        <taxon>Piliocolobus</taxon>
    </lineage>
</organism>
<dbReference type="Ensembl" id="ENSPTET00000025271.1">
    <property type="protein sequence ID" value="ENSPTEP00000017107.1"/>
    <property type="gene ID" value="ENSPTEG00000018658.1"/>
</dbReference>
<accession>A0A8C9HG37</accession>
<evidence type="ECO:0000313" key="2">
    <source>
        <dbReference type="Ensembl" id="ENSPTEP00000017107.1"/>
    </source>
</evidence>
<sequence>MHRCYGCSSSPVATQLQRPPLTPRPLIHPLPTNPQPCTLPMAQVSPILASLHFTLLLPCLGLKTPPAVESLQSPQVALSESLGGSLCQPAGDADVLSLAVHPQGRCELSPGVTAGWQEQQHPHGI</sequence>
<dbReference type="AlphaFoldDB" id="A0A8C9HG37"/>
<reference evidence="2" key="2">
    <citation type="submission" date="2025-09" db="UniProtKB">
        <authorList>
            <consortium name="Ensembl"/>
        </authorList>
    </citation>
    <scope>IDENTIFICATION</scope>
</reference>
<keyword evidence="3" id="KW-1185">Reference proteome</keyword>